<evidence type="ECO:0000256" key="1">
    <source>
        <dbReference type="SAM" id="Phobius"/>
    </source>
</evidence>
<dbReference type="EMBL" id="VRTS01000013">
    <property type="protein sequence ID" value="TXK59155.1"/>
    <property type="molecule type" value="Genomic_DNA"/>
</dbReference>
<keyword evidence="3" id="KW-1185">Reference proteome</keyword>
<feature type="transmembrane region" description="Helical" evidence="1">
    <location>
        <begin position="198"/>
        <end position="219"/>
    </location>
</feature>
<dbReference type="Proteomes" id="UP000321248">
    <property type="component" value="Unassembled WGS sequence"/>
</dbReference>
<organism evidence="2 3">
    <name type="scientific">Alkalisalibacterium limincola</name>
    <dbReference type="NCBI Taxonomy" id="2699169"/>
    <lineage>
        <taxon>Bacteria</taxon>
        <taxon>Pseudomonadati</taxon>
        <taxon>Pseudomonadota</taxon>
        <taxon>Gammaproteobacteria</taxon>
        <taxon>Lysobacterales</taxon>
        <taxon>Lysobacteraceae</taxon>
        <taxon>Alkalisalibacterium</taxon>
    </lineage>
</organism>
<feature type="transmembrane region" description="Helical" evidence="1">
    <location>
        <begin position="12"/>
        <end position="34"/>
    </location>
</feature>
<gene>
    <name evidence="2" type="ORF">FU658_13615</name>
</gene>
<feature type="transmembrane region" description="Helical" evidence="1">
    <location>
        <begin position="66"/>
        <end position="88"/>
    </location>
</feature>
<reference evidence="2 3" key="1">
    <citation type="submission" date="2019-08" db="EMBL/GenBank/DDBJ databases">
        <authorList>
            <person name="Karlyshev A.V."/>
        </authorList>
    </citation>
    <scope>NUCLEOTIDE SEQUENCE [LARGE SCALE GENOMIC DNA]</scope>
    <source>
        <strain evidence="2 3">Alg18-2.2</strain>
    </source>
</reference>
<dbReference type="AlphaFoldDB" id="A0A5C8KI53"/>
<evidence type="ECO:0000313" key="3">
    <source>
        <dbReference type="Proteomes" id="UP000321248"/>
    </source>
</evidence>
<feature type="transmembrane region" description="Helical" evidence="1">
    <location>
        <begin position="131"/>
        <end position="152"/>
    </location>
</feature>
<sequence length="228" mass="25049">MGGPTLHRNDVALWPLALMVATLPAIATHVAWALSLHAGHIPWCVPYLEGCTSISRAARHGLGNDLFRMVMLPTAALQALFWVAVAAWLRSGGARVAATVPWLGLLAAVFLALYATFLGSEGDIYRMLRRYGVTVYFAATYLALLASLRALQKTRGARDPGYRPLLVVALGMLALGVLSTAATAFVDSRELKDRIENVLEWHLGVWLTAMFLVVAWRWWREGVRVGLR</sequence>
<feature type="transmembrane region" description="Helical" evidence="1">
    <location>
        <begin position="100"/>
        <end position="119"/>
    </location>
</feature>
<name>A0A5C8KI53_9GAMM</name>
<dbReference type="OrthoDB" id="9180406at2"/>
<protein>
    <recommendedName>
        <fullName evidence="4">DUF998 domain-containing protein</fullName>
    </recommendedName>
</protein>
<proteinExistence type="predicted"/>
<keyword evidence="1" id="KW-0472">Membrane</keyword>
<evidence type="ECO:0008006" key="4">
    <source>
        <dbReference type="Google" id="ProtNLM"/>
    </source>
</evidence>
<keyword evidence="1" id="KW-1133">Transmembrane helix</keyword>
<feature type="transmembrane region" description="Helical" evidence="1">
    <location>
        <begin position="164"/>
        <end position="186"/>
    </location>
</feature>
<accession>A0A5C8KI53</accession>
<evidence type="ECO:0000313" key="2">
    <source>
        <dbReference type="EMBL" id="TXK59155.1"/>
    </source>
</evidence>
<dbReference type="RefSeq" id="WP_147892578.1">
    <property type="nucleotide sequence ID" value="NZ_VRTS01000013.1"/>
</dbReference>
<keyword evidence="1" id="KW-0812">Transmembrane</keyword>
<comment type="caution">
    <text evidence="2">The sequence shown here is derived from an EMBL/GenBank/DDBJ whole genome shotgun (WGS) entry which is preliminary data.</text>
</comment>